<evidence type="ECO:0000256" key="2">
    <source>
        <dbReference type="SAM" id="Phobius"/>
    </source>
</evidence>
<feature type="transmembrane region" description="Helical" evidence="2">
    <location>
        <begin position="6"/>
        <end position="24"/>
    </location>
</feature>
<dbReference type="RefSeq" id="WP_132874600.1">
    <property type="nucleotide sequence ID" value="NZ_SMGG01000007.1"/>
</dbReference>
<gene>
    <name evidence="3" type="ORF">C8D98_2633</name>
</gene>
<accession>A0A4V2PRL9</accession>
<feature type="compositionally biased region" description="Polar residues" evidence="1">
    <location>
        <begin position="50"/>
        <end position="62"/>
    </location>
</feature>
<comment type="caution">
    <text evidence="3">The sequence shown here is derived from an EMBL/GenBank/DDBJ whole genome shotgun (WGS) entry which is preliminary data.</text>
</comment>
<keyword evidence="4" id="KW-1185">Reference proteome</keyword>
<sequence length="62" mass="6919">MFGFGTFHIVFILVLLAVVILVRISMNKANKSGNQDDNGLDFTRNDNLDPSKSWSGTNLFND</sequence>
<keyword evidence="2" id="KW-0812">Transmembrane</keyword>
<dbReference type="EMBL" id="SMGG01000007">
    <property type="protein sequence ID" value="TCK58431.1"/>
    <property type="molecule type" value="Genomic_DNA"/>
</dbReference>
<reference evidence="3 4" key="1">
    <citation type="submission" date="2019-03" db="EMBL/GenBank/DDBJ databases">
        <title>Genomic Encyclopedia of Type Strains, Phase IV (KMG-IV): sequencing the most valuable type-strain genomes for metagenomic binning, comparative biology and taxonomic classification.</title>
        <authorList>
            <person name="Goeker M."/>
        </authorList>
    </citation>
    <scope>NUCLEOTIDE SEQUENCE [LARGE SCALE GENOMIC DNA]</scope>
    <source>
        <strain evidence="3 4">DSM 24984</strain>
    </source>
</reference>
<keyword evidence="2" id="KW-1133">Transmembrane helix</keyword>
<protein>
    <submittedName>
        <fullName evidence="3">Uncharacterized protein</fullName>
    </submittedName>
</protein>
<keyword evidence="2" id="KW-0472">Membrane</keyword>
<dbReference type="AlphaFoldDB" id="A0A4V2PRL9"/>
<proteinExistence type="predicted"/>
<evidence type="ECO:0000313" key="3">
    <source>
        <dbReference type="EMBL" id="TCK58431.1"/>
    </source>
</evidence>
<dbReference type="Proteomes" id="UP000294614">
    <property type="component" value="Unassembled WGS sequence"/>
</dbReference>
<feature type="region of interest" description="Disordered" evidence="1">
    <location>
        <begin position="29"/>
        <end position="62"/>
    </location>
</feature>
<name>A0A4V2PRL9_9BACT</name>
<organism evidence="3 4">
    <name type="scientific">Seleniivibrio woodruffii</name>
    <dbReference type="NCBI Taxonomy" id="1078050"/>
    <lineage>
        <taxon>Bacteria</taxon>
        <taxon>Pseudomonadati</taxon>
        <taxon>Deferribacterota</taxon>
        <taxon>Deferribacteres</taxon>
        <taxon>Deferribacterales</taxon>
        <taxon>Geovibrionaceae</taxon>
        <taxon>Seleniivibrio</taxon>
    </lineage>
</organism>
<evidence type="ECO:0000313" key="4">
    <source>
        <dbReference type="Proteomes" id="UP000294614"/>
    </source>
</evidence>
<evidence type="ECO:0000256" key="1">
    <source>
        <dbReference type="SAM" id="MobiDB-lite"/>
    </source>
</evidence>